<comment type="caution">
    <text evidence="2">The sequence shown here is derived from an EMBL/GenBank/DDBJ whole genome shotgun (WGS) entry which is preliminary data.</text>
</comment>
<keyword evidence="1" id="KW-0472">Membrane</keyword>
<gene>
    <name evidence="2" type="ORF">DES51_12049</name>
</gene>
<dbReference type="EMBL" id="QJKH01000020">
    <property type="protein sequence ID" value="PXX75146.1"/>
    <property type="molecule type" value="Genomic_DNA"/>
</dbReference>
<keyword evidence="3" id="KW-1185">Reference proteome</keyword>
<dbReference type="RefSeq" id="WP_022938480.1">
    <property type="nucleotide sequence ID" value="NZ_CABKRQ010000005.1"/>
</dbReference>
<protein>
    <recommendedName>
        <fullName evidence="4">Tetratricopeptide repeat protein</fullName>
    </recommendedName>
</protein>
<evidence type="ECO:0000256" key="1">
    <source>
        <dbReference type="SAM" id="Phobius"/>
    </source>
</evidence>
<keyword evidence="1" id="KW-0812">Transmembrane</keyword>
<dbReference type="Proteomes" id="UP000247612">
    <property type="component" value="Unassembled WGS sequence"/>
</dbReference>
<dbReference type="OrthoDB" id="1648205at2"/>
<feature type="transmembrane region" description="Helical" evidence="1">
    <location>
        <begin position="43"/>
        <end position="62"/>
    </location>
</feature>
<sequence>MFNIRKHAFSEKWRNIISAVIYIIFIIYSVNLIIQTEQLSSKLFYAALVLILISVVALSEYLRLLYRQAIKTLVMDCDPDAAKQLETKLLKYDIFKAYKKTMLIFDLMVNADLNQYQQNIDLLDQNEKFFKQSLDNLLIRNYNYFKAYIGIDNKIKAKKYYQDTIKMKGAKIKGSKVSPLYSWEEIDAVYYLCIKDIKKSKNAFANTNIQMMNNRELSHYYYDYAQLNLLDDNHEDAKKHLQQVIEISNKNALHDLAIAQLKELTKHEKA</sequence>
<name>A0A318KDU8_9FIRM</name>
<evidence type="ECO:0000313" key="3">
    <source>
        <dbReference type="Proteomes" id="UP000247612"/>
    </source>
</evidence>
<proteinExistence type="predicted"/>
<feature type="transmembrane region" description="Helical" evidence="1">
    <location>
        <begin position="12"/>
        <end position="31"/>
    </location>
</feature>
<organism evidence="2 3">
    <name type="scientific">Dielma fastidiosa</name>
    <dbReference type="NCBI Taxonomy" id="1034346"/>
    <lineage>
        <taxon>Bacteria</taxon>
        <taxon>Bacillati</taxon>
        <taxon>Bacillota</taxon>
        <taxon>Erysipelotrichia</taxon>
        <taxon>Erysipelotrichales</taxon>
        <taxon>Erysipelotrichaceae</taxon>
        <taxon>Dielma</taxon>
    </lineage>
</organism>
<evidence type="ECO:0000313" key="2">
    <source>
        <dbReference type="EMBL" id="PXX75146.1"/>
    </source>
</evidence>
<evidence type="ECO:0008006" key="4">
    <source>
        <dbReference type="Google" id="ProtNLM"/>
    </source>
</evidence>
<reference evidence="2 3" key="1">
    <citation type="submission" date="2018-05" db="EMBL/GenBank/DDBJ databases">
        <title>Genomic Encyclopedia of Type Strains, Phase IV (KMG-IV): sequencing the most valuable type-strain genomes for metagenomic binning, comparative biology and taxonomic classification.</title>
        <authorList>
            <person name="Goeker M."/>
        </authorList>
    </citation>
    <scope>NUCLEOTIDE SEQUENCE [LARGE SCALE GENOMIC DNA]</scope>
    <source>
        <strain evidence="2 3">JC118</strain>
    </source>
</reference>
<keyword evidence="1" id="KW-1133">Transmembrane helix</keyword>
<accession>A0A318KDU8</accession>
<dbReference type="AlphaFoldDB" id="A0A318KDU8"/>